<organism evidence="1 2">
    <name type="scientific">Rhododendron molle</name>
    <name type="common">Chinese azalea</name>
    <name type="synonym">Azalea mollis</name>
    <dbReference type="NCBI Taxonomy" id="49168"/>
    <lineage>
        <taxon>Eukaryota</taxon>
        <taxon>Viridiplantae</taxon>
        <taxon>Streptophyta</taxon>
        <taxon>Embryophyta</taxon>
        <taxon>Tracheophyta</taxon>
        <taxon>Spermatophyta</taxon>
        <taxon>Magnoliopsida</taxon>
        <taxon>eudicotyledons</taxon>
        <taxon>Gunneridae</taxon>
        <taxon>Pentapetalae</taxon>
        <taxon>asterids</taxon>
        <taxon>Ericales</taxon>
        <taxon>Ericaceae</taxon>
        <taxon>Ericoideae</taxon>
        <taxon>Rhodoreae</taxon>
        <taxon>Rhododendron</taxon>
    </lineage>
</organism>
<reference evidence="1" key="1">
    <citation type="submission" date="2022-02" db="EMBL/GenBank/DDBJ databases">
        <title>Plant Genome Project.</title>
        <authorList>
            <person name="Zhang R.-G."/>
        </authorList>
    </citation>
    <scope>NUCLEOTIDE SEQUENCE</scope>
    <source>
        <strain evidence="1">AT1</strain>
    </source>
</reference>
<proteinExistence type="predicted"/>
<keyword evidence="2" id="KW-1185">Reference proteome</keyword>
<evidence type="ECO:0000313" key="2">
    <source>
        <dbReference type="Proteomes" id="UP001062846"/>
    </source>
</evidence>
<comment type="caution">
    <text evidence="1">The sequence shown here is derived from an EMBL/GenBank/DDBJ whole genome shotgun (WGS) entry which is preliminary data.</text>
</comment>
<gene>
    <name evidence="1" type="ORF">RHMOL_Rhmol03G0068100</name>
</gene>
<sequence>MSLGQASPCVTAFSAGQAAAFMMFETITRKPEIDIYDNEGKKLHDICGDIELRDVYFSYPARPDEQIFNGFSLSIPSGMTVAMVGQSGSGKSTVISLIQRFYDPLSGQVLIDGINIKDFQLKWVREKIGLVSQEPVLFSCSIKDNIAYGKDGATLEEIKAATEMANAAKFIAILPQRIFILFRVLCVHGLGSHSELLEDPEGAYSQLIRLQKVNKDSEQVEMDPEKSDSIIESGIQPRQRISSLRSTSRGSSELGNSSRHLRVSFGLPIGLDVSDTPLPKVGASNNQSLGNPPKVSLLRLAHLNKPEVPVLIAGAIAAIINGSILPAFGLLLSEAIYTFFKPPHQLKKDSKFWAIIFALLGVIWLFAYPARTYLFSVAGCKLTKRVRSKCFEKVVQMEVSWFDEPDNSSGAIGARLSADAATIRALVGDALGQLVQISASAIAGLLIAFTACWQLAFIVLALLPLMGLNGYVQLKFMQGFSADAKLMYEEASQVANDAVGSIRTIASFCAEEKVLELYKSKCDGPMKTGIRQGVISGIGFGVSFAVLFLFYACCFYVGAKLVDDGKAKFNGVFRVRIQKLKHSSNCICAQIT</sequence>
<protein>
    <submittedName>
        <fullName evidence="1">Uncharacterized protein</fullName>
    </submittedName>
</protein>
<evidence type="ECO:0000313" key="1">
    <source>
        <dbReference type="EMBL" id="KAI8562859.1"/>
    </source>
</evidence>
<name>A0ACC0PCE3_RHOML</name>
<accession>A0ACC0PCE3</accession>
<dbReference type="EMBL" id="CM046390">
    <property type="protein sequence ID" value="KAI8562859.1"/>
    <property type="molecule type" value="Genomic_DNA"/>
</dbReference>
<dbReference type="Proteomes" id="UP001062846">
    <property type="component" value="Chromosome 3"/>
</dbReference>